<organism evidence="3 4">
    <name type="scientific">Jannaschia faecimaris</name>
    <dbReference type="NCBI Taxonomy" id="1244108"/>
    <lineage>
        <taxon>Bacteria</taxon>
        <taxon>Pseudomonadati</taxon>
        <taxon>Pseudomonadota</taxon>
        <taxon>Alphaproteobacteria</taxon>
        <taxon>Rhodobacterales</taxon>
        <taxon>Roseobacteraceae</taxon>
        <taxon>Jannaschia</taxon>
    </lineage>
</organism>
<protein>
    <recommendedName>
        <fullName evidence="5">DUF3108 domain-containing protein</fullName>
    </recommendedName>
</protein>
<feature type="chain" id="PRO_5011462000" description="DUF3108 domain-containing protein" evidence="2">
    <location>
        <begin position="21"/>
        <end position="239"/>
    </location>
</feature>
<evidence type="ECO:0000313" key="4">
    <source>
        <dbReference type="Proteomes" id="UP000198914"/>
    </source>
</evidence>
<feature type="signal peptide" evidence="2">
    <location>
        <begin position="1"/>
        <end position="20"/>
    </location>
</feature>
<keyword evidence="4" id="KW-1185">Reference proteome</keyword>
<reference evidence="4" key="1">
    <citation type="submission" date="2016-10" db="EMBL/GenBank/DDBJ databases">
        <authorList>
            <person name="Varghese N."/>
            <person name="Submissions S."/>
        </authorList>
    </citation>
    <scope>NUCLEOTIDE SEQUENCE [LARGE SCALE GENOMIC DNA]</scope>
    <source>
        <strain evidence="4">DSM 100420</strain>
    </source>
</reference>
<dbReference type="STRING" id="1244108.SAMN05444004_103111"/>
<dbReference type="AlphaFoldDB" id="A0A1H3MMJ0"/>
<dbReference type="InterPro" id="IPR021457">
    <property type="entry name" value="DUF3108"/>
</dbReference>
<dbReference type="Pfam" id="PF11306">
    <property type="entry name" value="DUF3108"/>
    <property type="match status" value="1"/>
</dbReference>
<evidence type="ECO:0000313" key="3">
    <source>
        <dbReference type="EMBL" id="SDY77693.1"/>
    </source>
</evidence>
<evidence type="ECO:0008006" key="5">
    <source>
        <dbReference type="Google" id="ProtNLM"/>
    </source>
</evidence>
<proteinExistence type="predicted"/>
<accession>A0A1H3MMJ0</accession>
<dbReference type="OrthoDB" id="7844015at2"/>
<dbReference type="RefSeq" id="WP_092643335.1">
    <property type="nucleotide sequence ID" value="NZ_FNPX01000003.1"/>
</dbReference>
<feature type="region of interest" description="Disordered" evidence="1">
    <location>
        <begin position="107"/>
        <end position="130"/>
    </location>
</feature>
<name>A0A1H3MMJ0_9RHOB</name>
<dbReference type="EMBL" id="FNPX01000003">
    <property type="protein sequence ID" value="SDY77693.1"/>
    <property type="molecule type" value="Genomic_DNA"/>
</dbReference>
<evidence type="ECO:0000256" key="2">
    <source>
        <dbReference type="SAM" id="SignalP"/>
    </source>
</evidence>
<keyword evidence="2" id="KW-0732">Signal</keyword>
<gene>
    <name evidence="3" type="ORF">SAMN05444004_103111</name>
</gene>
<sequence>MPFRLFAAAFTILTALPAFAQSTLDAKFDVSFRGIVGGQIAISANEKGGAYVVSAQGRPTGVIGAIVEYQYDGTARGIVRGGRHAVTTYEEQELDSGELTGAKMRFRNGRPTGVTFDPPRAPEPHDIDPTAQSGVIDTLSALYLMVRATAPDRACNQRYDLFDGRHVSRLTLGAAQVGDDGTISCAAEYLRLRGYTPEEMTKRSRVPMTVIYGPADFGRVQVTEIRATSRLGDAVLRRR</sequence>
<evidence type="ECO:0000256" key="1">
    <source>
        <dbReference type="SAM" id="MobiDB-lite"/>
    </source>
</evidence>
<dbReference type="Proteomes" id="UP000198914">
    <property type="component" value="Unassembled WGS sequence"/>
</dbReference>